<feature type="binding site" evidence="8">
    <location>
        <position position="59"/>
    </location>
    <ligand>
        <name>Zn(2+)</name>
        <dbReference type="ChEBI" id="CHEBI:29105"/>
        <label>1</label>
    </ligand>
</feature>
<dbReference type="SUPFAM" id="SSF53187">
    <property type="entry name" value="Zn-dependent exopeptidases"/>
    <property type="match status" value="1"/>
</dbReference>
<dbReference type="GO" id="GO:0006508">
    <property type="term" value="P:proteolysis"/>
    <property type="evidence" value="ECO:0007669"/>
    <property type="project" value="UniProtKB-KW"/>
</dbReference>
<dbReference type="GO" id="GO:0046872">
    <property type="term" value="F:metal ion binding"/>
    <property type="evidence" value="ECO:0007669"/>
    <property type="project" value="UniProtKB-UniRule"/>
</dbReference>
<keyword evidence="3" id="KW-0645">Protease</keyword>
<dbReference type="CDD" id="cd05656">
    <property type="entry name" value="M42_Frv"/>
    <property type="match status" value="1"/>
</dbReference>
<reference evidence="9" key="1">
    <citation type="submission" date="2020-08" db="EMBL/GenBank/DDBJ databases">
        <title>Genome public.</title>
        <authorList>
            <person name="Liu C."/>
            <person name="Sun Q."/>
        </authorList>
    </citation>
    <scope>NUCLEOTIDE SEQUENCE</scope>
    <source>
        <strain evidence="9">H8</strain>
    </source>
</reference>
<dbReference type="Gene3D" id="3.40.630.10">
    <property type="entry name" value="Zn peptidases"/>
    <property type="match status" value="1"/>
</dbReference>
<evidence type="ECO:0000256" key="4">
    <source>
        <dbReference type="ARBA" id="ARBA00022723"/>
    </source>
</evidence>
<dbReference type="PANTHER" id="PTHR32481">
    <property type="entry name" value="AMINOPEPTIDASE"/>
    <property type="match status" value="1"/>
</dbReference>
<sequence>MKLLKMLAQAAGPSGNENSVREVIKREVAPLADEVYTDNLGSLIARIKGDGPKVMIDAHMDEVGVIATFVEDSGLVRFASLGGLMTNTALSQRVRFLNGVLGVVSKEQKENVKELKFADFFIDIGAKNKADAESRIKVGDAACFEGPFEVIGTRVVSKALDDRVGCYVLIETMKKIKESGGCKNDLYFVFSVTEELGLRGARAAAGGVLPDFAVAVDVTMTGDLPGKNKMAVQLGGGPAVKVKDNSILCHPYMKNFMVQTCEENNIPFQMEVLESGGTNAGAIHISNGGVVTGAVSIPARFIHTPCEMVDMGDINGAVTLLTKMAETGFSM</sequence>
<comment type="caution">
    <text evidence="9">The sequence shown here is derived from an EMBL/GenBank/DDBJ whole genome shotgun (WGS) entry which is preliminary data.</text>
</comment>
<gene>
    <name evidence="9" type="ORF">H8698_01525</name>
</gene>
<keyword evidence="5" id="KW-0378">Hydrolase</keyword>
<dbReference type="PANTHER" id="PTHR32481:SF0">
    <property type="entry name" value="AMINOPEPTIDASE YPDE-RELATED"/>
    <property type="match status" value="1"/>
</dbReference>
<evidence type="ECO:0000313" key="10">
    <source>
        <dbReference type="Proteomes" id="UP000611762"/>
    </source>
</evidence>
<feature type="binding site" evidence="8">
    <location>
        <position position="195"/>
    </location>
    <ligand>
        <name>Zn(2+)</name>
        <dbReference type="ChEBI" id="CHEBI:29105"/>
        <label>2</label>
    </ligand>
</feature>
<dbReference type="Pfam" id="PF05343">
    <property type="entry name" value="Peptidase_M42"/>
    <property type="match status" value="1"/>
</dbReference>
<dbReference type="EMBL" id="JACRSU010000001">
    <property type="protein sequence ID" value="MBC8539652.1"/>
    <property type="molecule type" value="Genomic_DNA"/>
</dbReference>
<evidence type="ECO:0000313" key="9">
    <source>
        <dbReference type="EMBL" id="MBC8539652.1"/>
    </source>
</evidence>
<evidence type="ECO:0000256" key="1">
    <source>
        <dbReference type="ARBA" id="ARBA00006272"/>
    </source>
</evidence>
<dbReference type="AlphaFoldDB" id="A0A926DKY9"/>
<dbReference type="GO" id="GO:0004177">
    <property type="term" value="F:aminopeptidase activity"/>
    <property type="evidence" value="ECO:0007669"/>
    <property type="project" value="UniProtKB-UniRule"/>
</dbReference>
<keyword evidence="4 8" id="KW-0479">Metal-binding</keyword>
<keyword evidence="2" id="KW-0031">Aminopeptidase</keyword>
<dbReference type="Proteomes" id="UP000611762">
    <property type="component" value="Unassembled WGS sequence"/>
</dbReference>
<evidence type="ECO:0000256" key="6">
    <source>
        <dbReference type="PIRNR" id="PIRNR001123"/>
    </source>
</evidence>
<feature type="binding site" evidence="8">
    <location>
        <position position="303"/>
    </location>
    <ligand>
        <name>Zn(2+)</name>
        <dbReference type="ChEBI" id="CHEBI:29105"/>
        <label>2</label>
    </ligand>
</feature>
<name>A0A926DKY9_9FIRM</name>
<organism evidence="9 10">
    <name type="scientific">Congzhengia minquanensis</name>
    <dbReference type="NCBI Taxonomy" id="2763657"/>
    <lineage>
        <taxon>Bacteria</taxon>
        <taxon>Bacillati</taxon>
        <taxon>Bacillota</taxon>
        <taxon>Clostridia</taxon>
        <taxon>Eubacteriales</taxon>
        <taxon>Oscillospiraceae</taxon>
        <taxon>Congzhengia</taxon>
    </lineage>
</organism>
<keyword evidence="10" id="KW-1185">Reference proteome</keyword>
<dbReference type="Gene3D" id="2.40.30.40">
    <property type="entry name" value="Peptidase M42, domain 2"/>
    <property type="match status" value="1"/>
</dbReference>
<feature type="binding site" evidence="8">
    <location>
        <position position="217"/>
    </location>
    <ligand>
        <name>Zn(2+)</name>
        <dbReference type="ChEBI" id="CHEBI:29105"/>
        <label>1</label>
    </ligand>
</feature>
<comment type="similarity">
    <text evidence="1 6">Belongs to the peptidase M42 family.</text>
</comment>
<evidence type="ECO:0000256" key="7">
    <source>
        <dbReference type="PIRSR" id="PIRSR001123-1"/>
    </source>
</evidence>
<dbReference type="SUPFAM" id="SSF101821">
    <property type="entry name" value="Aminopeptidase/glucanase lid domain"/>
    <property type="match status" value="1"/>
</dbReference>
<feature type="active site" description="Proton acceptor" evidence="7">
    <location>
        <position position="194"/>
    </location>
</feature>
<dbReference type="InterPro" id="IPR008007">
    <property type="entry name" value="Peptidase_M42"/>
</dbReference>
<dbReference type="InterPro" id="IPR023367">
    <property type="entry name" value="Peptidase_M42_dom2"/>
</dbReference>
<evidence type="ECO:0000256" key="2">
    <source>
        <dbReference type="ARBA" id="ARBA00022438"/>
    </source>
</evidence>
<dbReference type="PIRSF" id="PIRSF001123">
    <property type="entry name" value="PepA_GA"/>
    <property type="match status" value="1"/>
</dbReference>
<comment type="cofactor">
    <cofactor evidence="8">
        <name>a divalent metal cation</name>
        <dbReference type="ChEBI" id="CHEBI:60240"/>
    </cofactor>
    <text evidence="8">Binds 2 divalent metal cations per subunit.</text>
</comment>
<feature type="binding site" evidence="8">
    <location>
        <position position="161"/>
    </location>
    <ligand>
        <name>Zn(2+)</name>
        <dbReference type="ChEBI" id="CHEBI:29105"/>
        <label>2</label>
    </ligand>
</feature>
<dbReference type="RefSeq" id="WP_249310868.1">
    <property type="nucleotide sequence ID" value="NZ_JACRSU010000001.1"/>
</dbReference>
<feature type="binding site" evidence="8">
    <location>
        <position position="161"/>
    </location>
    <ligand>
        <name>Zn(2+)</name>
        <dbReference type="ChEBI" id="CHEBI:29105"/>
        <label>1</label>
    </ligand>
</feature>
<dbReference type="InterPro" id="IPR051464">
    <property type="entry name" value="Peptidase_M42_aminopept"/>
</dbReference>
<protein>
    <submittedName>
        <fullName evidence="9">M42 family metallopeptidase</fullName>
    </submittedName>
</protein>
<evidence type="ECO:0000256" key="5">
    <source>
        <dbReference type="ARBA" id="ARBA00022801"/>
    </source>
</evidence>
<evidence type="ECO:0000256" key="8">
    <source>
        <dbReference type="PIRSR" id="PIRSR001123-2"/>
    </source>
</evidence>
<proteinExistence type="inferred from homology"/>
<evidence type="ECO:0000256" key="3">
    <source>
        <dbReference type="ARBA" id="ARBA00022670"/>
    </source>
</evidence>
<accession>A0A926DKY9</accession>